<evidence type="ECO:0000256" key="6">
    <source>
        <dbReference type="ARBA" id="ARBA00011912"/>
    </source>
</evidence>
<dbReference type="InterPro" id="IPR058240">
    <property type="entry name" value="rSAM_sf"/>
</dbReference>
<organism evidence="17">
    <name type="scientific">marine metagenome</name>
    <dbReference type="NCBI Taxonomy" id="408172"/>
    <lineage>
        <taxon>unclassified sequences</taxon>
        <taxon>metagenomes</taxon>
        <taxon>ecological metagenomes</taxon>
    </lineage>
</organism>
<evidence type="ECO:0000259" key="16">
    <source>
        <dbReference type="PROSITE" id="PS51918"/>
    </source>
</evidence>
<comment type="similarity">
    <text evidence="4">Belongs to the anaerobic coproporphyrinogen-III oxidase family.</text>
</comment>
<evidence type="ECO:0000256" key="2">
    <source>
        <dbReference type="ARBA" id="ARBA00004496"/>
    </source>
</evidence>
<sequence length="265" mass="30069">MALFCNRESPNRKVVQMHLGGGTPTFLRPDEIRKLGSILHRHFGETPDCEAGVEVDPRRLTKEHVGALWEAGFNRASMGVQDNNAKVQKAINRIQPMEITRNSVDWLREAGFESINIDLIYGLPHQTESSFEKTLEEIIELSPNRLAVFSYAHVPWIKPAQKILERDNLPTPETKLNLLKLIIEKLTSEGYVYIGMDHFARPDDELAIAQSQKTLQRNFQGYSTFGGADIHAFGMSSVSQIPDAYWQNIKELKEYYQAVDDGKTP</sequence>
<feature type="non-terminal residue" evidence="17">
    <location>
        <position position="265"/>
    </location>
</feature>
<dbReference type="InterPro" id="IPR034505">
    <property type="entry name" value="Coproporphyrinogen-III_oxidase"/>
</dbReference>
<dbReference type="InterPro" id="IPR007197">
    <property type="entry name" value="rSAM"/>
</dbReference>
<proteinExistence type="inferred from homology"/>
<keyword evidence="10" id="KW-0479">Metal-binding</keyword>
<dbReference type="InterPro" id="IPR004558">
    <property type="entry name" value="Coprogen_oxidase_HemN"/>
</dbReference>
<dbReference type="GO" id="GO:0006782">
    <property type="term" value="P:protoporphyrinogen IX biosynthetic process"/>
    <property type="evidence" value="ECO:0007669"/>
    <property type="project" value="UniProtKB-UniPathway"/>
</dbReference>
<dbReference type="SMART" id="SM00729">
    <property type="entry name" value="Elp3"/>
    <property type="match status" value="1"/>
</dbReference>
<dbReference type="EMBL" id="UINC01043124">
    <property type="protein sequence ID" value="SVB46714.1"/>
    <property type="molecule type" value="Genomic_DNA"/>
</dbReference>
<dbReference type="GO" id="GO:0051989">
    <property type="term" value="F:coproporphyrinogen dehydrogenase activity"/>
    <property type="evidence" value="ECO:0007669"/>
    <property type="project" value="UniProtKB-EC"/>
</dbReference>
<evidence type="ECO:0000256" key="10">
    <source>
        <dbReference type="ARBA" id="ARBA00022723"/>
    </source>
</evidence>
<dbReference type="EC" id="1.3.98.3" evidence="6"/>
<evidence type="ECO:0000256" key="4">
    <source>
        <dbReference type="ARBA" id="ARBA00005493"/>
    </source>
</evidence>
<reference evidence="17" key="1">
    <citation type="submission" date="2018-05" db="EMBL/GenBank/DDBJ databases">
        <authorList>
            <person name="Lanie J.A."/>
            <person name="Ng W.-L."/>
            <person name="Kazmierczak K.M."/>
            <person name="Andrzejewski T.M."/>
            <person name="Davidsen T.M."/>
            <person name="Wayne K.J."/>
            <person name="Tettelin H."/>
            <person name="Glass J.I."/>
            <person name="Rusch D."/>
            <person name="Podicherti R."/>
            <person name="Tsui H.-C.T."/>
            <person name="Winkler M.E."/>
        </authorList>
    </citation>
    <scope>NUCLEOTIDE SEQUENCE</scope>
</reference>
<dbReference type="PANTHER" id="PTHR13932:SF6">
    <property type="entry name" value="OXYGEN-INDEPENDENT COPROPORPHYRINOGEN III OXIDASE"/>
    <property type="match status" value="1"/>
</dbReference>
<evidence type="ECO:0000256" key="15">
    <source>
        <dbReference type="ARBA" id="ARBA00048321"/>
    </source>
</evidence>
<dbReference type="AlphaFoldDB" id="A0A382E9F2"/>
<dbReference type="UniPathway" id="UPA00251">
    <property type="reaction ID" value="UER00323"/>
</dbReference>
<dbReference type="InterPro" id="IPR006638">
    <property type="entry name" value="Elp3/MiaA/NifB-like_rSAM"/>
</dbReference>
<keyword evidence="12" id="KW-0408">Iron</keyword>
<evidence type="ECO:0000256" key="8">
    <source>
        <dbReference type="ARBA" id="ARBA00022490"/>
    </source>
</evidence>
<evidence type="ECO:0000256" key="13">
    <source>
        <dbReference type="ARBA" id="ARBA00023014"/>
    </source>
</evidence>
<keyword evidence="14" id="KW-0627">Porphyrin biosynthesis</keyword>
<evidence type="ECO:0000256" key="7">
    <source>
        <dbReference type="ARBA" id="ARBA00022485"/>
    </source>
</evidence>
<dbReference type="GO" id="GO:0046872">
    <property type="term" value="F:metal ion binding"/>
    <property type="evidence" value="ECO:0007669"/>
    <property type="project" value="UniProtKB-KW"/>
</dbReference>
<dbReference type="GO" id="GO:0005737">
    <property type="term" value="C:cytoplasm"/>
    <property type="evidence" value="ECO:0007669"/>
    <property type="project" value="UniProtKB-SubCell"/>
</dbReference>
<name>A0A382E9F2_9ZZZZ</name>
<dbReference type="SUPFAM" id="SSF102114">
    <property type="entry name" value="Radical SAM enzymes"/>
    <property type="match status" value="1"/>
</dbReference>
<evidence type="ECO:0000256" key="11">
    <source>
        <dbReference type="ARBA" id="ARBA00023002"/>
    </source>
</evidence>
<dbReference type="Gene3D" id="3.30.750.200">
    <property type="match status" value="1"/>
</dbReference>
<dbReference type="CDD" id="cd01335">
    <property type="entry name" value="Radical_SAM"/>
    <property type="match status" value="1"/>
</dbReference>
<dbReference type="PROSITE" id="PS51918">
    <property type="entry name" value="RADICAL_SAM"/>
    <property type="match status" value="1"/>
</dbReference>
<keyword evidence="13" id="KW-0411">Iron-sulfur</keyword>
<evidence type="ECO:0000256" key="3">
    <source>
        <dbReference type="ARBA" id="ARBA00004785"/>
    </source>
</evidence>
<dbReference type="GO" id="GO:0004109">
    <property type="term" value="F:coproporphyrinogen oxidase activity"/>
    <property type="evidence" value="ECO:0007669"/>
    <property type="project" value="InterPro"/>
</dbReference>
<dbReference type="PANTHER" id="PTHR13932">
    <property type="entry name" value="COPROPORPHYRINIGEN III OXIDASE"/>
    <property type="match status" value="1"/>
</dbReference>
<protein>
    <recommendedName>
        <fullName evidence="6">coproporphyrinogen dehydrogenase</fullName>
        <ecNumber evidence="6">1.3.98.3</ecNumber>
    </recommendedName>
</protein>
<dbReference type="Pfam" id="PF04055">
    <property type="entry name" value="Radical_SAM"/>
    <property type="match status" value="1"/>
</dbReference>
<comment type="subunit">
    <text evidence="5">Monomer.</text>
</comment>
<accession>A0A382E9F2</accession>
<gene>
    <name evidence="17" type="ORF">METZ01_LOCUS199568</name>
</gene>
<evidence type="ECO:0000256" key="9">
    <source>
        <dbReference type="ARBA" id="ARBA00022691"/>
    </source>
</evidence>
<evidence type="ECO:0000256" key="14">
    <source>
        <dbReference type="ARBA" id="ARBA00023244"/>
    </source>
</evidence>
<comment type="subcellular location">
    <subcellularLocation>
        <location evidence="2">Cytoplasm</location>
    </subcellularLocation>
</comment>
<dbReference type="NCBIfam" id="TIGR00538">
    <property type="entry name" value="hemN"/>
    <property type="match status" value="1"/>
</dbReference>
<comment type="pathway">
    <text evidence="3">Porphyrin-containing compound metabolism; protoporphyrin-IX biosynthesis; protoporphyrinogen-IX from coproporphyrinogen-III (AdoMet route): step 1/1.</text>
</comment>
<evidence type="ECO:0000256" key="1">
    <source>
        <dbReference type="ARBA" id="ARBA00001966"/>
    </source>
</evidence>
<keyword evidence="7" id="KW-0004">4Fe-4S</keyword>
<comment type="catalytic activity">
    <reaction evidence="15">
        <text>coproporphyrinogen III + 2 S-adenosyl-L-methionine = protoporphyrinogen IX + 2 5'-deoxyadenosine + 2 L-methionine + 2 CO2</text>
        <dbReference type="Rhea" id="RHEA:15425"/>
        <dbReference type="ChEBI" id="CHEBI:16526"/>
        <dbReference type="ChEBI" id="CHEBI:17319"/>
        <dbReference type="ChEBI" id="CHEBI:57307"/>
        <dbReference type="ChEBI" id="CHEBI:57309"/>
        <dbReference type="ChEBI" id="CHEBI:57844"/>
        <dbReference type="ChEBI" id="CHEBI:59789"/>
        <dbReference type="EC" id="1.3.98.3"/>
    </reaction>
</comment>
<feature type="domain" description="Radical SAM core" evidence="16">
    <location>
        <begin position="1"/>
        <end position="189"/>
    </location>
</feature>
<comment type="cofactor">
    <cofactor evidence="1">
        <name>[4Fe-4S] cluster</name>
        <dbReference type="ChEBI" id="CHEBI:49883"/>
    </cofactor>
</comment>
<keyword evidence="8" id="KW-0963">Cytoplasm</keyword>
<dbReference type="GO" id="GO:0051539">
    <property type="term" value="F:4 iron, 4 sulfur cluster binding"/>
    <property type="evidence" value="ECO:0007669"/>
    <property type="project" value="UniProtKB-KW"/>
</dbReference>
<evidence type="ECO:0000313" key="17">
    <source>
        <dbReference type="EMBL" id="SVB46714.1"/>
    </source>
</evidence>
<keyword evidence="9" id="KW-0949">S-adenosyl-L-methionine</keyword>
<evidence type="ECO:0000256" key="5">
    <source>
        <dbReference type="ARBA" id="ARBA00011245"/>
    </source>
</evidence>
<evidence type="ECO:0000256" key="12">
    <source>
        <dbReference type="ARBA" id="ARBA00023004"/>
    </source>
</evidence>
<keyword evidence="11" id="KW-0560">Oxidoreductase</keyword>